<evidence type="ECO:0000313" key="8">
    <source>
        <dbReference type="Proteomes" id="UP000323011"/>
    </source>
</evidence>
<keyword evidence="4 6" id="KW-0694">RNA-binding</keyword>
<evidence type="ECO:0000256" key="1">
    <source>
        <dbReference type="ARBA" id="ARBA00009860"/>
    </source>
</evidence>
<dbReference type="AlphaFoldDB" id="A0A5A8CL27"/>
<evidence type="ECO:0000256" key="5">
    <source>
        <dbReference type="ARBA" id="ARBA00022917"/>
    </source>
</evidence>
<keyword evidence="2 6" id="KW-0396">Initiation factor</keyword>
<dbReference type="InterPro" id="IPR023398">
    <property type="entry name" value="TIF_eIF4e-like"/>
</dbReference>
<dbReference type="SUPFAM" id="SSF55418">
    <property type="entry name" value="eIF4e-like"/>
    <property type="match status" value="1"/>
</dbReference>
<dbReference type="PANTHER" id="PTHR11960:SF8">
    <property type="entry name" value="EUKARYOTIC TRANSLATION INITIATION FACTOR 4E1-RELATED"/>
    <property type="match status" value="1"/>
</dbReference>
<organism evidence="7 8">
    <name type="scientific">Cafeteria roenbergensis</name>
    <name type="common">Marine flagellate</name>
    <dbReference type="NCBI Taxonomy" id="33653"/>
    <lineage>
        <taxon>Eukaryota</taxon>
        <taxon>Sar</taxon>
        <taxon>Stramenopiles</taxon>
        <taxon>Bigyra</taxon>
        <taxon>Opalozoa</taxon>
        <taxon>Bicosoecida</taxon>
        <taxon>Cafeteriaceae</taxon>
        <taxon>Cafeteria</taxon>
    </lineage>
</organism>
<proteinExistence type="inferred from homology"/>
<dbReference type="PANTHER" id="PTHR11960">
    <property type="entry name" value="EUKARYOTIC TRANSLATION INITIATION FACTOR 4E RELATED"/>
    <property type="match status" value="1"/>
</dbReference>
<protein>
    <submittedName>
        <fullName evidence="7">Uncharacterized protein</fullName>
    </submittedName>
</protein>
<keyword evidence="8" id="KW-1185">Reference proteome</keyword>
<evidence type="ECO:0000256" key="3">
    <source>
        <dbReference type="ARBA" id="ARBA00022845"/>
    </source>
</evidence>
<dbReference type="GO" id="GO:0006417">
    <property type="term" value="P:regulation of translation"/>
    <property type="evidence" value="ECO:0007669"/>
    <property type="project" value="UniProtKB-KW"/>
</dbReference>
<comment type="similarity">
    <text evidence="1 6">Belongs to the eukaryotic initiation factor 4E family.</text>
</comment>
<accession>A0A5A8CL27</accession>
<reference evidence="7 8" key="1">
    <citation type="submission" date="2019-07" db="EMBL/GenBank/DDBJ databases">
        <title>Genomes of Cafeteria roenbergensis.</title>
        <authorList>
            <person name="Fischer M.G."/>
            <person name="Hackl T."/>
            <person name="Roman M."/>
        </authorList>
    </citation>
    <scope>NUCLEOTIDE SEQUENCE [LARGE SCALE GENOMIC DNA]</scope>
    <source>
        <strain evidence="7 8">BVI</strain>
    </source>
</reference>
<keyword evidence="5 6" id="KW-0648">Protein biosynthesis</keyword>
<dbReference type="Pfam" id="PF01652">
    <property type="entry name" value="IF4E"/>
    <property type="match status" value="1"/>
</dbReference>
<gene>
    <name evidence="7" type="ORF">FNF29_03256</name>
</gene>
<dbReference type="InterPro" id="IPR001040">
    <property type="entry name" value="TIF_eIF_4E"/>
</dbReference>
<dbReference type="GO" id="GO:0000340">
    <property type="term" value="F:RNA 7-methylguanosine cap binding"/>
    <property type="evidence" value="ECO:0007669"/>
    <property type="project" value="TreeGrafter"/>
</dbReference>
<name>A0A5A8CL27_CAFRO</name>
<dbReference type="GO" id="GO:0016281">
    <property type="term" value="C:eukaryotic translation initiation factor 4F complex"/>
    <property type="evidence" value="ECO:0007669"/>
    <property type="project" value="TreeGrafter"/>
</dbReference>
<dbReference type="Gene3D" id="3.30.760.10">
    <property type="entry name" value="RNA Cap, Translation Initiation Factor Eif4e"/>
    <property type="match status" value="1"/>
</dbReference>
<dbReference type="Proteomes" id="UP000323011">
    <property type="component" value="Unassembled WGS sequence"/>
</dbReference>
<dbReference type="EMBL" id="VLTN01000016">
    <property type="protein sequence ID" value="KAA0153439.1"/>
    <property type="molecule type" value="Genomic_DNA"/>
</dbReference>
<evidence type="ECO:0000313" key="7">
    <source>
        <dbReference type="EMBL" id="KAA0153439.1"/>
    </source>
</evidence>
<evidence type="ECO:0000256" key="6">
    <source>
        <dbReference type="RuleBase" id="RU004374"/>
    </source>
</evidence>
<keyword evidence="3" id="KW-0810">Translation regulation</keyword>
<dbReference type="GO" id="GO:0003743">
    <property type="term" value="F:translation initiation factor activity"/>
    <property type="evidence" value="ECO:0007669"/>
    <property type="project" value="UniProtKB-KW"/>
</dbReference>
<sequence length="280" mass="29513">MARASTALGDEWVLWESVTDANAEVPGASYDAASVLRPVAAFATAEDMWRVWHSFPLPSMLFTDGETRGKLARAGAAGETFVTVLALFRRGLRPDWTHAPSLDGGQIRFRGKLSSKFLDSVWKSSILAACGEMLEPAVEDGDDPVDGRPSAGEAGGQVPLVAGVRVVDRCGPGVRRFAVELWLTSGPEGDQVLEKDMRAALKRAPASPLGRVGSVAARWKVAMADGLTASGVTTRAGKPAFVSDLMYRPHAQSRAREAVLSGAGPALEASRLASQEAGTA</sequence>
<evidence type="ECO:0000256" key="2">
    <source>
        <dbReference type="ARBA" id="ARBA00022540"/>
    </source>
</evidence>
<comment type="caution">
    <text evidence="7">The sequence shown here is derived from an EMBL/GenBank/DDBJ whole genome shotgun (WGS) entry which is preliminary data.</text>
</comment>
<evidence type="ECO:0000256" key="4">
    <source>
        <dbReference type="ARBA" id="ARBA00022884"/>
    </source>
</evidence>